<proteinExistence type="predicted"/>
<protein>
    <submittedName>
        <fullName evidence="4">Beta-lactamase family protein</fullName>
    </submittedName>
</protein>
<evidence type="ECO:0000256" key="2">
    <source>
        <dbReference type="ARBA" id="ARBA00023136"/>
    </source>
</evidence>
<dbReference type="Pfam" id="PF00144">
    <property type="entry name" value="Beta-lactamase"/>
    <property type="match status" value="1"/>
</dbReference>
<dbReference type="RefSeq" id="WP_236333113.1">
    <property type="nucleotide sequence ID" value="NZ_JAKIJS010000001.1"/>
</dbReference>
<comment type="caution">
    <text evidence="4">The sequence shown here is derived from an EMBL/GenBank/DDBJ whole genome shotgun (WGS) entry which is preliminary data.</text>
</comment>
<keyword evidence="2" id="KW-0472">Membrane</keyword>
<dbReference type="Proteomes" id="UP001649381">
    <property type="component" value="Unassembled WGS sequence"/>
</dbReference>
<gene>
    <name evidence="4" type="ORF">L2716_07040</name>
</gene>
<dbReference type="EMBL" id="JAKIJS010000001">
    <property type="protein sequence ID" value="MCF6137480.1"/>
    <property type="molecule type" value="Genomic_DNA"/>
</dbReference>
<sequence>MTNSDLSQIESVMKEENFSGAVLVKKGMEQLYQDEMGYSNRSDLIPIKPDTKFGIASGCKLFTSISICQLVENGALSFETKLKDCLDIDLPHFHKDITVHHLLTHTSGIPDYFDEAVMDNYEDLWKQQPMYLIRKTKDFLPMFQQKEMVFTPGEKFHYNNAAFILLGLIVESKADMSFTDYVEKNIFQQLHMNDSGYFLTDRLPQNTAIGYIDEKDGSYRSNIFSVPIQGGPDGGAFVTTEDMAKIWEGLVSFKLMSQDFTKLLLTPHVEVREDLSYGYGVWLNMKKGQIYKYHLMGYDPGVSFHSAYYLDQGITLVIPSNHSNGPFKIMKEIEKVFNL</sequence>
<feature type="domain" description="Beta-lactamase-related" evidence="3">
    <location>
        <begin position="11"/>
        <end position="325"/>
    </location>
</feature>
<evidence type="ECO:0000313" key="4">
    <source>
        <dbReference type="EMBL" id="MCF6137480.1"/>
    </source>
</evidence>
<dbReference type="InterPro" id="IPR050491">
    <property type="entry name" value="AmpC-like"/>
</dbReference>
<dbReference type="PANTHER" id="PTHR46825:SF11">
    <property type="entry name" value="PENICILLIN-BINDING PROTEIN 4"/>
    <property type="match status" value="1"/>
</dbReference>
<dbReference type="SUPFAM" id="SSF56601">
    <property type="entry name" value="beta-lactamase/transpeptidase-like"/>
    <property type="match status" value="1"/>
</dbReference>
<reference evidence="4 5" key="1">
    <citation type="submission" date="2022-01" db="EMBL/GenBank/DDBJ databases">
        <title>Alkalihalobacillus sp. EGI L200015, a novel bacterium isolated from a salt lake sediment.</title>
        <authorList>
            <person name="Gao L."/>
            <person name="Fang B.-Z."/>
            <person name="Li W.-J."/>
        </authorList>
    </citation>
    <scope>NUCLEOTIDE SEQUENCE [LARGE SCALE GENOMIC DNA]</scope>
    <source>
        <strain evidence="4 5">KCTC 12718</strain>
    </source>
</reference>
<dbReference type="Gene3D" id="3.40.710.10">
    <property type="entry name" value="DD-peptidase/beta-lactamase superfamily"/>
    <property type="match status" value="1"/>
</dbReference>
<keyword evidence="5" id="KW-1185">Reference proteome</keyword>
<dbReference type="InterPro" id="IPR012338">
    <property type="entry name" value="Beta-lactam/transpept-like"/>
</dbReference>
<evidence type="ECO:0000256" key="1">
    <source>
        <dbReference type="ARBA" id="ARBA00004370"/>
    </source>
</evidence>
<accession>A0ABS9H0W9</accession>
<name>A0ABS9H0W9_9BACL</name>
<comment type="subcellular location">
    <subcellularLocation>
        <location evidence="1">Membrane</location>
    </subcellularLocation>
</comment>
<organism evidence="4 5">
    <name type="scientific">Pseudalkalibacillus berkeleyi</name>
    <dbReference type="NCBI Taxonomy" id="1069813"/>
    <lineage>
        <taxon>Bacteria</taxon>
        <taxon>Bacillati</taxon>
        <taxon>Bacillota</taxon>
        <taxon>Bacilli</taxon>
        <taxon>Bacillales</taxon>
        <taxon>Fictibacillaceae</taxon>
        <taxon>Pseudalkalibacillus</taxon>
    </lineage>
</organism>
<evidence type="ECO:0000259" key="3">
    <source>
        <dbReference type="Pfam" id="PF00144"/>
    </source>
</evidence>
<evidence type="ECO:0000313" key="5">
    <source>
        <dbReference type="Proteomes" id="UP001649381"/>
    </source>
</evidence>
<dbReference type="InterPro" id="IPR001466">
    <property type="entry name" value="Beta-lactam-related"/>
</dbReference>
<dbReference type="PANTHER" id="PTHR46825">
    <property type="entry name" value="D-ALANYL-D-ALANINE-CARBOXYPEPTIDASE/ENDOPEPTIDASE AMPH"/>
    <property type="match status" value="1"/>
</dbReference>